<dbReference type="InterPro" id="IPR052929">
    <property type="entry name" value="RNase_H-like_EbsB-rel"/>
</dbReference>
<evidence type="ECO:0000259" key="1">
    <source>
        <dbReference type="Pfam" id="PF13456"/>
    </source>
</evidence>
<accession>A0AAW2X2C0</accession>
<dbReference type="PANTHER" id="PTHR47074">
    <property type="entry name" value="BNAC02G40300D PROTEIN"/>
    <property type="match status" value="1"/>
</dbReference>
<dbReference type="Gene3D" id="3.30.420.10">
    <property type="entry name" value="Ribonuclease H-like superfamily/Ribonuclease H"/>
    <property type="match status" value="1"/>
</dbReference>
<dbReference type="CDD" id="cd06222">
    <property type="entry name" value="RNase_H_like"/>
    <property type="match status" value="1"/>
</dbReference>
<dbReference type="InterPro" id="IPR036397">
    <property type="entry name" value="RNaseH_sf"/>
</dbReference>
<dbReference type="PANTHER" id="PTHR47074:SF11">
    <property type="entry name" value="REVERSE TRANSCRIPTASE-LIKE PROTEIN"/>
    <property type="match status" value="1"/>
</dbReference>
<sequence>MASGEMAEAWAAREETQLALRRGWPMVVIEGDCLVLISKIRNATQDFSPVGPVISDIHKSTCAFSSCNFSFVNRSCNSAAHCLAKSATVASLEGDDLPLVVLNLVNNELLS</sequence>
<reference evidence="2" key="2">
    <citation type="journal article" date="2024" name="Plant">
        <title>Genomic evolution and insights into agronomic trait innovations of Sesamum species.</title>
        <authorList>
            <person name="Miao H."/>
            <person name="Wang L."/>
            <person name="Qu L."/>
            <person name="Liu H."/>
            <person name="Sun Y."/>
            <person name="Le M."/>
            <person name="Wang Q."/>
            <person name="Wei S."/>
            <person name="Zheng Y."/>
            <person name="Lin W."/>
            <person name="Duan Y."/>
            <person name="Cao H."/>
            <person name="Xiong S."/>
            <person name="Wang X."/>
            <person name="Wei L."/>
            <person name="Li C."/>
            <person name="Ma Q."/>
            <person name="Ju M."/>
            <person name="Zhao R."/>
            <person name="Li G."/>
            <person name="Mu C."/>
            <person name="Tian Q."/>
            <person name="Mei H."/>
            <person name="Zhang T."/>
            <person name="Gao T."/>
            <person name="Zhang H."/>
        </authorList>
    </citation>
    <scope>NUCLEOTIDE SEQUENCE</scope>
    <source>
        <strain evidence="2">KEN1</strain>
    </source>
</reference>
<dbReference type="GO" id="GO:0003676">
    <property type="term" value="F:nucleic acid binding"/>
    <property type="evidence" value="ECO:0007669"/>
    <property type="project" value="InterPro"/>
</dbReference>
<protein>
    <recommendedName>
        <fullName evidence="1">RNase H type-1 domain-containing protein</fullName>
    </recommendedName>
</protein>
<dbReference type="Pfam" id="PF13456">
    <property type="entry name" value="RVT_3"/>
    <property type="match status" value="1"/>
</dbReference>
<dbReference type="InterPro" id="IPR002156">
    <property type="entry name" value="RNaseH_domain"/>
</dbReference>
<dbReference type="AlphaFoldDB" id="A0AAW2X2C0"/>
<organism evidence="2">
    <name type="scientific">Sesamum latifolium</name>
    <dbReference type="NCBI Taxonomy" id="2727402"/>
    <lineage>
        <taxon>Eukaryota</taxon>
        <taxon>Viridiplantae</taxon>
        <taxon>Streptophyta</taxon>
        <taxon>Embryophyta</taxon>
        <taxon>Tracheophyta</taxon>
        <taxon>Spermatophyta</taxon>
        <taxon>Magnoliopsida</taxon>
        <taxon>eudicotyledons</taxon>
        <taxon>Gunneridae</taxon>
        <taxon>Pentapetalae</taxon>
        <taxon>asterids</taxon>
        <taxon>lamiids</taxon>
        <taxon>Lamiales</taxon>
        <taxon>Pedaliaceae</taxon>
        <taxon>Sesamum</taxon>
    </lineage>
</organism>
<comment type="caution">
    <text evidence="2">The sequence shown here is derived from an EMBL/GenBank/DDBJ whole genome shotgun (WGS) entry which is preliminary data.</text>
</comment>
<dbReference type="InterPro" id="IPR044730">
    <property type="entry name" value="RNase_H-like_dom_plant"/>
</dbReference>
<proteinExistence type="predicted"/>
<dbReference type="EMBL" id="JACGWN010000006">
    <property type="protein sequence ID" value="KAL0447833.1"/>
    <property type="molecule type" value="Genomic_DNA"/>
</dbReference>
<gene>
    <name evidence="2" type="ORF">Slati_1911200</name>
</gene>
<feature type="domain" description="RNase H type-1" evidence="1">
    <location>
        <begin position="2"/>
        <end position="87"/>
    </location>
</feature>
<name>A0AAW2X2C0_9LAMI</name>
<reference evidence="2" key="1">
    <citation type="submission" date="2020-06" db="EMBL/GenBank/DDBJ databases">
        <authorList>
            <person name="Li T."/>
            <person name="Hu X."/>
            <person name="Zhang T."/>
            <person name="Song X."/>
            <person name="Zhang H."/>
            <person name="Dai N."/>
            <person name="Sheng W."/>
            <person name="Hou X."/>
            <person name="Wei L."/>
        </authorList>
    </citation>
    <scope>NUCLEOTIDE SEQUENCE</scope>
    <source>
        <strain evidence="2">KEN1</strain>
        <tissue evidence="2">Leaf</tissue>
    </source>
</reference>
<evidence type="ECO:0000313" key="2">
    <source>
        <dbReference type="EMBL" id="KAL0447833.1"/>
    </source>
</evidence>
<dbReference type="GO" id="GO:0004523">
    <property type="term" value="F:RNA-DNA hybrid ribonuclease activity"/>
    <property type="evidence" value="ECO:0007669"/>
    <property type="project" value="InterPro"/>
</dbReference>